<name>A0A3E2U8D6_9FIRM</name>
<evidence type="ECO:0000313" key="2">
    <source>
        <dbReference type="EMBL" id="RGB91921.1"/>
    </source>
</evidence>
<evidence type="ECO:0000313" key="3">
    <source>
        <dbReference type="Proteomes" id="UP000260991"/>
    </source>
</evidence>
<gene>
    <name evidence="2" type="ORF">DWZ46_06940</name>
</gene>
<dbReference type="AlphaFoldDB" id="A0A3E2U8D6"/>
<proteinExistence type="predicted"/>
<comment type="caution">
    <text evidence="2">The sequence shown here is derived from an EMBL/GenBank/DDBJ whole genome shotgun (WGS) entry which is preliminary data.</text>
</comment>
<keyword evidence="1" id="KW-0732">Signal</keyword>
<reference evidence="2 3" key="1">
    <citation type="submission" date="2018-08" db="EMBL/GenBank/DDBJ databases">
        <title>A genome reference for cultivated species of the human gut microbiota.</title>
        <authorList>
            <person name="Zou Y."/>
            <person name="Xue W."/>
            <person name="Luo G."/>
        </authorList>
    </citation>
    <scope>NUCLEOTIDE SEQUENCE [LARGE SCALE GENOMIC DNA]</scope>
    <source>
        <strain evidence="2 3">AF32-8AC</strain>
    </source>
</reference>
<sequence>MMQYVRRCSFICGAVLSLLLLLCSCQIGVGTGQFVQPPDISPDDSSQGKTQLLSALNQEYFHRVQISNHFIQGSDSAAETVFLYLEQNSGGDINKAVELLAENPEDEYCRANCADAVLSRISPSSSETYWVSYSFLSADILEDGVLKEDAEFGPVAGKLIDHRNLLVSSDSYQPYDCQRSGFAVGVIGGQALVVAVFVS</sequence>
<dbReference type="PROSITE" id="PS51257">
    <property type="entry name" value="PROKAR_LIPOPROTEIN"/>
    <property type="match status" value="1"/>
</dbReference>
<dbReference type="EMBL" id="QVER01000006">
    <property type="protein sequence ID" value="RGB91921.1"/>
    <property type="molecule type" value="Genomic_DNA"/>
</dbReference>
<feature type="signal peptide" evidence="1">
    <location>
        <begin position="1"/>
        <end position="27"/>
    </location>
</feature>
<evidence type="ECO:0000256" key="1">
    <source>
        <dbReference type="SAM" id="SignalP"/>
    </source>
</evidence>
<accession>A0A3E2U8D6</accession>
<protein>
    <submittedName>
        <fullName evidence="2">Uncharacterized protein</fullName>
    </submittedName>
</protein>
<dbReference type="RefSeq" id="WP_158402958.1">
    <property type="nucleotide sequence ID" value="NZ_CP065376.1"/>
</dbReference>
<dbReference type="Proteomes" id="UP000260991">
    <property type="component" value="Unassembled WGS sequence"/>
</dbReference>
<organism evidence="2 3">
    <name type="scientific">Faecalibacterium prausnitzii</name>
    <dbReference type="NCBI Taxonomy" id="853"/>
    <lineage>
        <taxon>Bacteria</taxon>
        <taxon>Bacillati</taxon>
        <taxon>Bacillota</taxon>
        <taxon>Clostridia</taxon>
        <taxon>Eubacteriales</taxon>
        <taxon>Oscillospiraceae</taxon>
        <taxon>Faecalibacterium</taxon>
    </lineage>
</organism>
<feature type="chain" id="PRO_5039694140" evidence="1">
    <location>
        <begin position="28"/>
        <end position="199"/>
    </location>
</feature>